<organism evidence="1 2">
    <name type="scientific">Trichonephila clavipes</name>
    <name type="common">Golden silk orbweaver</name>
    <name type="synonym">Nephila clavipes</name>
    <dbReference type="NCBI Taxonomy" id="2585209"/>
    <lineage>
        <taxon>Eukaryota</taxon>
        <taxon>Metazoa</taxon>
        <taxon>Ecdysozoa</taxon>
        <taxon>Arthropoda</taxon>
        <taxon>Chelicerata</taxon>
        <taxon>Arachnida</taxon>
        <taxon>Araneae</taxon>
        <taxon>Araneomorphae</taxon>
        <taxon>Entelegynae</taxon>
        <taxon>Araneoidea</taxon>
        <taxon>Nephilidae</taxon>
        <taxon>Trichonephila</taxon>
    </lineage>
</organism>
<proteinExistence type="predicted"/>
<dbReference type="Proteomes" id="UP000887159">
    <property type="component" value="Unassembled WGS sequence"/>
</dbReference>
<sequence length="96" mass="11009">MYCHDPKHQEPWKAMEKPDQCGSNVEVPAGSHLRLTAEHDFLGVNFLWLGLAADEVCPLCSYARMEGFHLLQCTGLDEYPTEDVVSRSWEAWRQMV</sequence>
<comment type="caution">
    <text evidence="1">The sequence shown here is derived from an EMBL/GenBank/DDBJ whole genome shotgun (WGS) entry which is preliminary data.</text>
</comment>
<protein>
    <submittedName>
        <fullName evidence="1">Uncharacterized protein</fullName>
    </submittedName>
</protein>
<evidence type="ECO:0000313" key="1">
    <source>
        <dbReference type="EMBL" id="GFY31434.1"/>
    </source>
</evidence>
<gene>
    <name evidence="1" type="ORF">TNCV_4989931</name>
</gene>
<keyword evidence="2" id="KW-1185">Reference proteome</keyword>
<name>A0A8X6WAX7_TRICX</name>
<dbReference type="EMBL" id="BMAU01021398">
    <property type="protein sequence ID" value="GFY31434.1"/>
    <property type="molecule type" value="Genomic_DNA"/>
</dbReference>
<evidence type="ECO:0000313" key="2">
    <source>
        <dbReference type="Proteomes" id="UP000887159"/>
    </source>
</evidence>
<accession>A0A8X6WAX7</accession>
<reference evidence="1" key="1">
    <citation type="submission" date="2020-08" db="EMBL/GenBank/DDBJ databases">
        <title>Multicomponent nature underlies the extraordinary mechanical properties of spider dragline silk.</title>
        <authorList>
            <person name="Kono N."/>
            <person name="Nakamura H."/>
            <person name="Mori M."/>
            <person name="Yoshida Y."/>
            <person name="Ohtoshi R."/>
            <person name="Malay A.D."/>
            <person name="Moran D.A.P."/>
            <person name="Tomita M."/>
            <person name="Numata K."/>
            <person name="Arakawa K."/>
        </authorList>
    </citation>
    <scope>NUCLEOTIDE SEQUENCE</scope>
</reference>
<dbReference type="AlphaFoldDB" id="A0A8X6WAX7"/>